<proteinExistence type="predicted"/>
<evidence type="ECO:0000313" key="3">
    <source>
        <dbReference type="RefSeq" id="XP_023171831.1"/>
    </source>
</evidence>
<dbReference type="PANTHER" id="PTHR31094">
    <property type="entry name" value="RIKEN CDNA 2310061I04 GENE"/>
    <property type="match status" value="1"/>
</dbReference>
<dbReference type="InterPro" id="IPR018790">
    <property type="entry name" value="DUF2358"/>
</dbReference>
<dbReference type="OMA" id="KDQEAWY"/>
<organism evidence="2 3">
    <name type="scientific">Drosophila hydei</name>
    <name type="common">Fruit fly</name>
    <dbReference type="NCBI Taxonomy" id="7224"/>
    <lineage>
        <taxon>Eukaryota</taxon>
        <taxon>Metazoa</taxon>
        <taxon>Ecdysozoa</taxon>
        <taxon>Arthropoda</taxon>
        <taxon>Hexapoda</taxon>
        <taxon>Insecta</taxon>
        <taxon>Pterygota</taxon>
        <taxon>Neoptera</taxon>
        <taxon>Endopterygota</taxon>
        <taxon>Diptera</taxon>
        <taxon>Brachycera</taxon>
        <taxon>Muscomorpha</taxon>
        <taxon>Ephydroidea</taxon>
        <taxon>Drosophilidae</taxon>
        <taxon>Drosophila</taxon>
    </lineage>
</organism>
<evidence type="ECO:0000313" key="2">
    <source>
        <dbReference type="Proteomes" id="UP000504633"/>
    </source>
</evidence>
<dbReference type="Pfam" id="PF10184">
    <property type="entry name" value="DUF2358"/>
    <property type="match status" value="1"/>
</dbReference>
<keyword evidence="2" id="KW-1185">Reference proteome</keyword>
<protein>
    <submittedName>
        <fullName evidence="3">Uncharacterized protein C6orf136 homolog</fullName>
    </submittedName>
</protein>
<dbReference type="AlphaFoldDB" id="A0A6J1LZ05"/>
<sequence length="274" mass="31647">MQSLRSLFVQNSIIMMRGAKIISLNGWCHRQRSWTSILRRLYVTQVKCTIPLIQKCSITQTASENNRENKPKNNPDLDNKHNKSSEDLDRAFNVLQSTLPKLFVEPLDYSIYSPNLIFQNNITGKYTVGLYHYVKQIAILRTVGHLKYAYVKFEILKITKHHEDCTVRIRWRVRGISGLKVMFQFWKYKVWQLQEVLKDQEAWYDGYSICFLGDDGLIGKHIVDKIMPDESREIVSSASGSALPTGSVAATATVSQKINFHPNEYLLYPLTKLN</sequence>
<accession>A0A6J1LZ05</accession>
<dbReference type="RefSeq" id="XP_023171831.1">
    <property type="nucleotide sequence ID" value="XM_023316063.2"/>
</dbReference>
<dbReference type="GeneID" id="111600102"/>
<reference evidence="3" key="1">
    <citation type="submission" date="2025-08" db="UniProtKB">
        <authorList>
            <consortium name="RefSeq"/>
        </authorList>
    </citation>
    <scope>IDENTIFICATION</scope>
    <source>
        <strain evidence="3">15085-1641.00</strain>
        <tissue evidence="3">Whole body</tissue>
    </source>
</reference>
<evidence type="ECO:0000256" key="1">
    <source>
        <dbReference type="SAM" id="MobiDB-lite"/>
    </source>
</evidence>
<name>A0A6J1LZ05_DROHY</name>
<dbReference type="KEGG" id="dhe:111600102"/>
<feature type="region of interest" description="Disordered" evidence="1">
    <location>
        <begin position="61"/>
        <end position="82"/>
    </location>
</feature>
<dbReference type="Proteomes" id="UP000504633">
    <property type="component" value="Unplaced"/>
</dbReference>
<dbReference type="PANTHER" id="PTHR31094:SF2">
    <property type="entry name" value="RIKEN CDNA 2310061I04 GENE"/>
    <property type="match status" value="1"/>
</dbReference>
<dbReference type="OrthoDB" id="44820at2759"/>
<gene>
    <name evidence="3" type="primary">LOC111600102</name>
</gene>
<feature type="compositionally biased region" description="Basic and acidic residues" evidence="1">
    <location>
        <begin position="65"/>
        <end position="82"/>
    </location>
</feature>